<sequence length="90" mass="9176">MTGSIMGTVPVEARAAALIAEARPDADADYLAYAVLAGLRGDLVDHLTQRGGMTLERVRAGVLAHTHAVLTGSAPPADLVSPPAGCDDAR</sequence>
<accession>A0A4D4J7S1</accession>
<keyword evidence="2" id="KW-1185">Reference proteome</keyword>
<protein>
    <submittedName>
        <fullName evidence="1">Uncharacterized protein</fullName>
    </submittedName>
</protein>
<dbReference type="EMBL" id="BJFL01000008">
    <property type="protein sequence ID" value="GDY30566.1"/>
    <property type="molecule type" value="Genomic_DNA"/>
</dbReference>
<proteinExistence type="predicted"/>
<dbReference type="Proteomes" id="UP000298860">
    <property type="component" value="Unassembled WGS sequence"/>
</dbReference>
<evidence type="ECO:0000313" key="2">
    <source>
        <dbReference type="Proteomes" id="UP000298860"/>
    </source>
</evidence>
<comment type="caution">
    <text evidence="1">The sequence shown here is derived from an EMBL/GenBank/DDBJ whole genome shotgun (WGS) entry which is preliminary data.</text>
</comment>
<gene>
    <name evidence="1" type="ORF">GTS_21990</name>
</gene>
<name>A0A4D4J7S1_9PSEU</name>
<dbReference type="AlphaFoldDB" id="A0A4D4J7S1"/>
<organism evidence="1 2">
    <name type="scientific">Gandjariella thermophila</name>
    <dbReference type="NCBI Taxonomy" id="1931992"/>
    <lineage>
        <taxon>Bacteria</taxon>
        <taxon>Bacillati</taxon>
        <taxon>Actinomycetota</taxon>
        <taxon>Actinomycetes</taxon>
        <taxon>Pseudonocardiales</taxon>
        <taxon>Pseudonocardiaceae</taxon>
        <taxon>Gandjariella</taxon>
    </lineage>
</organism>
<reference evidence="2" key="1">
    <citation type="submission" date="2019-04" db="EMBL/GenBank/DDBJ databases">
        <title>Draft genome sequence of Pseudonocardiaceae bacterium SL3-2-4.</title>
        <authorList>
            <person name="Ningsih F."/>
            <person name="Yokota A."/>
            <person name="Sakai Y."/>
            <person name="Nanatani K."/>
            <person name="Yabe S."/>
            <person name="Oetari A."/>
            <person name="Sjamsuridzal W."/>
        </authorList>
    </citation>
    <scope>NUCLEOTIDE SEQUENCE [LARGE SCALE GENOMIC DNA]</scope>
    <source>
        <strain evidence="2">SL3-2-4</strain>
    </source>
</reference>
<evidence type="ECO:0000313" key="1">
    <source>
        <dbReference type="EMBL" id="GDY30566.1"/>
    </source>
</evidence>
<dbReference type="RefSeq" id="WP_137813680.1">
    <property type="nucleotide sequence ID" value="NZ_BJFL01000008.1"/>
</dbReference>